<accession>A0A4Y2LZ58</accession>
<sequence length="172" mass="19739">MDDTTSGSVRDFMKNGDRTVHDAMGNMSIREKYDVWKQFDTLARVLEFDIRSTQLDCPVHPSYNAEEGWHLSTCVYPNKGDCGCRFALSHPTFYFSRDKTRVAKVLNKGIHWDYCPVSKIACDDLITLDAGRQFSCECRIDMNHATRLKNSEPTEKGADFKQNNDYIPKNNP</sequence>
<organism evidence="2 3">
    <name type="scientific">Araneus ventricosus</name>
    <name type="common">Orbweaver spider</name>
    <name type="synonym">Epeira ventricosa</name>
    <dbReference type="NCBI Taxonomy" id="182803"/>
    <lineage>
        <taxon>Eukaryota</taxon>
        <taxon>Metazoa</taxon>
        <taxon>Ecdysozoa</taxon>
        <taxon>Arthropoda</taxon>
        <taxon>Chelicerata</taxon>
        <taxon>Arachnida</taxon>
        <taxon>Araneae</taxon>
        <taxon>Araneomorphae</taxon>
        <taxon>Entelegynae</taxon>
        <taxon>Araneoidea</taxon>
        <taxon>Araneidae</taxon>
        <taxon>Araneus</taxon>
    </lineage>
</organism>
<gene>
    <name evidence="2" type="ORF">AVEN_261822_1</name>
</gene>
<dbReference type="EMBL" id="BGPR01006520">
    <property type="protein sequence ID" value="GBN19752.1"/>
    <property type="molecule type" value="Genomic_DNA"/>
</dbReference>
<feature type="region of interest" description="Disordered" evidence="1">
    <location>
        <begin position="151"/>
        <end position="172"/>
    </location>
</feature>
<evidence type="ECO:0000313" key="3">
    <source>
        <dbReference type="Proteomes" id="UP000499080"/>
    </source>
</evidence>
<evidence type="ECO:0000313" key="2">
    <source>
        <dbReference type="EMBL" id="GBN19752.1"/>
    </source>
</evidence>
<protein>
    <submittedName>
        <fullName evidence="2">Uncharacterized protein</fullName>
    </submittedName>
</protein>
<reference evidence="2 3" key="1">
    <citation type="journal article" date="2019" name="Sci. Rep.">
        <title>Orb-weaving spider Araneus ventricosus genome elucidates the spidroin gene catalogue.</title>
        <authorList>
            <person name="Kono N."/>
            <person name="Nakamura H."/>
            <person name="Ohtoshi R."/>
            <person name="Moran D.A.P."/>
            <person name="Shinohara A."/>
            <person name="Yoshida Y."/>
            <person name="Fujiwara M."/>
            <person name="Mori M."/>
            <person name="Tomita M."/>
            <person name="Arakawa K."/>
        </authorList>
    </citation>
    <scope>NUCLEOTIDE SEQUENCE [LARGE SCALE GENOMIC DNA]</scope>
</reference>
<dbReference type="Proteomes" id="UP000499080">
    <property type="component" value="Unassembled WGS sequence"/>
</dbReference>
<comment type="caution">
    <text evidence="2">The sequence shown here is derived from an EMBL/GenBank/DDBJ whole genome shotgun (WGS) entry which is preliminary data.</text>
</comment>
<feature type="compositionally biased region" description="Polar residues" evidence="1">
    <location>
        <begin position="161"/>
        <end position="172"/>
    </location>
</feature>
<keyword evidence="3" id="KW-1185">Reference proteome</keyword>
<dbReference type="AlphaFoldDB" id="A0A4Y2LZ58"/>
<evidence type="ECO:0000256" key="1">
    <source>
        <dbReference type="SAM" id="MobiDB-lite"/>
    </source>
</evidence>
<name>A0A4Y2LZ58_ARAVE</name>
<proteinExistence type="predicted"/>